<dbReference type="PROSITE" id="PS50088">
    <property type="entry name" value="ANK_REPEAT"/>
    <property type="match status" value="3"/>
</dbReference>
<dbReference type="PANTHER" id="PTHR24198">
    <property type="entry name" value="ANKYRIN REPEAT AND PROTEIN KINASE DOMAIN-CONTAINING PROTEIN"/>
    <property type="match status" value="1"/>
</dbReference>
<dbReference type="Proteomes" id="UP000291422">
    <property type="component" value="Unassembled WGS sequence"/>
</dbReference>
<dbReference type="InterPro" id="IPR036770">
    <property type="entry name" value="Ankyrin_rpt-contain_sf"/>
</dbReference>
<keyword evidence="5" id="KW-1133">Transmembrane helix</keyword>
<comment type="caution">
    <text evidence="6">The sequence shown here is derived from an EMBL/GenBank/DDBJ whole genome shotgun (WGS) entry which is preliminary data.</text>
</comment>
<dbReference type="EMBL" id="PDXD01000005">
    <property type="protein sequence ID" value="RYN79726.1"/>
    <property type="molecule type" value="Genomic_DNA"/>
</dbReference>
<dbReference type="SMART" id="SM00248">
    <property type="entry name" value="ANK"/>
    <property type="match status" value="6"/>
</dbReference>
<keyword evidence="1" id="KW-0677">Repeat</keyword>
<evidence type="ECO:0000313" key="7">
    <source>
        <dbReference type="Proteomes" id="UP000291422"/>
    </source>
</evidence>
<gene>
    <name evidence="6" type="ORF">AA0117_g3488</name>
</gene>
<evidence type="ECO:0000256" key="2">
    <source>
        <dbReference type="ARBA" id="ARBA00023043"/>
    </source>
</evidence>
<dbReference type="AlphaFoldDB" id="A0A4Q4NND9"/>
<evidence type="ECO:0000256" key="4">
    <source>
        <dbReference type="SAM" id="MobiDB-lite"/>
    </source>
</evidence>
<dbReference type="PANTHER" id="PTHR24198:SF165">
    <property type="entry name" value="ANKYRIN REPEAT-CONTAINING PROTEIN-RELATED"/>
    <property type="match status" value="1"/>
</dbReference>
<sequence>MKPPIDSYQIATQNGHLELVEFLLQCGADVEACDDHGRTALHRAMQSSGQIEICRTLLRKGADLTCLDIERRTPLHNFFNDTTSEFLLNEKDILDPLELDSYGMSILHHAAWSSQSQSEHFSYFLKKRPALYDISDYEGKYMLHYASERGNIPLVEYLCSVSNVGVALPDVTGRMPIHYAARSRRVQVIDILISNGANLNSVGANGWNPIHEAVIRDNVTAIIHMRKLLESPIDFMLRATDQQGFTPLALAKKRKAMATLNYLETQCHLDTQQNHASQHDGENGVPEHSPAVPRGSIEPCIHTGTTSWHLRDPTYEVYLRGSLAIAFLLLLYIFWTGPVLDTVPDL</sequence>
<accession>A0A4Q4NND9</accession>
<keyword evidence="5" id="KW-0812">Transmembrane</keyword>
<evidence type="ECO:0000256" key="1">
    <source>
        <dbReference type="ARBA" id="ARBA00022737"/>
    </source>
</evidence>
<name>A0A4Q4NND9_ALTAL</name>
<dbReference type="Gene3D" id="1.25.40.20">
    <property type="entry name" value="Ankyrin repeat-containing domain"/>
    <property type="match status" value="2"/>
</dbReference>
<feature type="region of interest" description="Disordered" evidence="4">
    <location>
        <begin position="272"/>
        <end position="296"/>
    </location>
</feature>
<dbReference type="VEuPathDB" id="FungiDB:CC77DRAFT_894300"/>
<reference evidence="7" key="1">
    <citation type="journal article" date="2019" name="bioRxiv">
        <title>Genomics, evolutionary history and diagnostics of the Alternaria alternata species group including apple and Asian pear pathotypes.</title>
        <authorList>
            <person name="Armitage A.D."/>
            <person name="Cockerton H.M."/>
            <person name="Sreenivasaprasad S."/>
            <person name="Woodhall J.W."/>
            <person name="Lane C.R."/>
            <person name="Harrison R.J."/>
            <person name="Clarkson J.P."/>
        </authorList>
    </citation>
    <scope>NUCLEOTIDE SEQUENCE [LARGE SCALE GENOMIC DNA]</scope>
    <source>
        <strain evidence="7">FERA 1177</strain>
    </source>
</reference>
<feature type="repeat" description="ANK" evidence="3">
    <location>
        <begin position="8"/>
        <end position="35"/>
    </location>
</feature>
<evidence type="ECO:0000256" key="5">
    <source>
        <dbReference type="SAM" id="Phobius"/>
    </source>
</evidence>
<proteinExistence type="predicted"/>
<feature type="repeat" description="ANK" evidence="3">
    <location>
        <begin position="36"/>
        <end position="69"/>
    </location>
</feature>
<dbReference type="InterPro" id="IPR002110">
    <property type="entry name" value="Ankyrin_rpt"/>
</dbReference>
<dbReference type="PROSITE" id="PS50297">
    <property type="entry name" value="ANK_REP_REGION"/>
    <property type="match status" value="2"/>
</dbReference>
<organism evidence="6 7">
    <name type="scientific">Alternaria alternata</name>
    <name type="common">Alternaria rot fungus</name>
    <name type="synonym">Torula alternata</name>
    <dbReference type="NCBI Taxonomy" id="5599"/>
    <lineage>
        <taxon>Eukaryota</taxon>
        <taxon>Fungi</taxon>
        <taxon>Dikarya</taxon>
        <taxon>Ascomycota</taxon>
        <taxon>Pezizomycotina</taxon>
        <taxon>Dothideomycetes</taxon>
        <taxon>Pleosporomycetidae</taxon>
        <taxon>Pleosporales</taxon>
        <taxon>Pleosporineae</taxon>
        <taxon>Pleosporaceae</taxon>
        <taxon>Alternaria</taxon>
        <taxon>Alternaria sect. Alternaria</taxon>
        <taxon>Alternaria alternata complex</taxon>
    </lineage>
</organism>
<evidence type="ECO:0000313" key="6">
    <source>
        <dbReference type="EMBL" id="RYN79726.1"/>
    </source>
</evidence>
<feature type="transmembrane region" description="Helical" evidence="5">
    <location>
        <begin position="317"/>
        <end position="335"/>
    </location>
</feature>
<keyword evidence="2 3" id="KW-0040">ANK repeat</keyword>
<keyword evidence="5" id="KW-0472">Membrane</keyword>
<evidence type="ECO:0000256" key="3">
    <source>
        <dbReference type="PROSITE-ProRule" id="PRU00023"/>
    </source>
</evidence>
<feature type="repeat" description="ANK" evidence="3">
    <location>
        <begin position="172"/>
        <end position="204"/>
    </location>
</feature>
<dbReference type="Pfam" id="PF12796">
    <property type="entry name" value="Ank_2"/>
    <property type="match status" value="2"/>
</dbReference>
<protein>
    <submittedName>
        <fullName evidence="6">Uncharacterized protein</fullName>
    </submittedName>
</protein>
<dbReference type="SUPFAM" id="SSF48403">
    <property type="entry name" value="Ankyrin repeat"/>
    <property type="match status" value="1"/>
</dbReference>